<dbReference type="EMBL" id="JAZHXI010000010">
    <property type="protein sequence ID" value="KAL2066948.1"/>
    <property type="molecule type" value="Genomic_DNA"/>
</dbReference>
<evidence type="ECO:0000313" key="9">
    <source>
        <dbReference type="EMBL" id="KAL2066948.1"/>
    </source>
</evidence>
<feature type="region of interest" description="Disordered" evidence="7">
    <location>
        <begin position="519"/>
        <end position="539"/>
    </location>
</feature>
<dbReference type="Proteomes" id="UP001595075">
    <property type="component" value="Unassembled WGS sequence"/>
</dbReference>
<evidence type="ECO:0000256" key="7">
    <source>
        <dbReference type="SAM" id="MobiDB-lite"/>
    </source>
</evidence>
<evidence type="ECO:0000313" key="10">
    <source>
        <dbReference type="Proteomes" id="UP001595075"/>
    </source>
</evidence>
<feature type="domain" description="Zn(2)-C6 fungal-type" evidence="8">
    <location>
        <begin position="27"/>
        <end position="56"/>
    </location>
</feature>
<dbReference type="PROSITE" id="PS00463">
    <property type="entry name" value="ZN2_CY6_FUNGAL_1"/>
    <property type="match status" value="1"/>
</dbReference>
<dbReference type="Gene3D" id="4.10.240.10">
    <property type="entry name" value="Zn(2)-C6 fungal-type DNA-binding domain"/>
    <property type="match status" value="1"/>
</dbReference>
<keyword evidence="2" id="KW-0862">Zinc</keyword>
<keyword evidence="3" id="KW-0805">Transcription regulation</keyword>
<dbReference type="InterPro" id="IPR036864">
    <property type="entry name" value="Zn2-C6_fun-type_DNA-bd_sf"/>
</dbReference>
<evidence type="ECO:0000256" key="5">
    <source>
        <dbReference type="ARBA" id="ARBA00023163"/>
    </source>
</evidence>
<keyword evidence="5" id="KW-0804">Transcription</keyword>
<keyword evidence="1" id="KW-0479">Metal-binding</keyword>
<accession>A0ABR4CAI6</accession>
<dbReference type="SMART" id="SM00066">
    <property type="entry name" value="GAL4"/>
    <property type="match status" value="1"/>
</dbReference>
<dbReference type="PANTHER" id="PTHR31779:SF5">
    <property type="entry name" value="ZN(II)2CYS6 TRANSCRIPTION FACTOR (EUROFUNG)"/>
    <property type="match status" value="1"/>
</dbReference>
<dbReference type="PROSITE" id="PS50048">
    <property type="entry name" value="ZN2_CY6_FUNGAL_2"/>
    <property type="match status" value="1"/>
</dbReference>
<dbReference type="CDD" id="cd12148">
    <property type="entry name" value="fungal_TF_MHR"/>
    <property type="match status" value="1"/>
</dbReference>
<reference evidence="9 10" key="1">
    <citation type="journal article" date="2024" name="Commun. Biol.">
        <title>Comparative genomic analysis of thermophilic fungi reveals convergent evolutionary adaptations and gene losses.</title>
        <authorList>
            <person name="Steindorff A.S."/>
            <person name="Aguilar-Pontes M.V."/>
            <person name="Robinson A.J."/>
            <person name="Andreopoulos B."/>
            <person name="LaButti K."/>
            <person name="Kuo A."/>
            <person name="Mondo S."/>
            <person name="Riley R."/>
            <person name="Otillar R."/>
            <person name="Haridas S."/>
            <person name="Lipzen A."/>
            <person name="Grimwood J."/>
            <person name="Schmutz J."/>
            <person name="Clum A."/>
            <person name="Reid I.D."/>
            <person name="Moisan M.C."/>
            <person name="Butler G."/>
            <person name="Nguyen T.T.M."/>
            <person name="Dewar K."/>
            <person name="Conant G."/>
            <person name="Drula E."/>
            <person name="Henrissat B."/>
            <person name="Hansel C."/>
            <person name="Singer S."/>
            <person name="Hutchinson M.I."/>
            <person name="de Vries R.P."/>
            <person name="Natvig D.O."/>
            <person name="Powell A.J."/>
            <person name="Tsang A."/>
            <person name="Grigoriev I.V."/>
        </authorList>
    </citation>
    <scope>NUCLEOTIDE SEQUENCE [LARGE SCALE GENOMIC DNA]</scope>
    <source>
        <strain evidence="9 10">CBS 494.80</strain>
    </source>
</reference>
<dbReference type="InterPro" id="IPR007219">
    <property type="entry name" value="XnlR_reg_dom"/>
</dbReference>
<dbReference type="InterPro" id="IPR052478">
    <property type="entry name" value="Metabolite_Synth_Reg"/>
</dbReference>
<comment type="caution">
    <text evidence="9">The sequence shown here is derived from an EMBL/GenBank/DDBJ whole genome shotgun (WGS) entry which is preliminary data.</text>
</comment>
<protein>
    <recommendedName>
        <fullName evidence="8">Zn(2)-C6 fungal-type domain-containing protein</fullName>
    </recommendedName>
</protein>
<keyword evidence="6" id="KW-0539">Nucleus</keyword>
<feature type="region of interest" description="Disordered" evidence="7">
    <location>
        <begin position="64"/>
        <end position="108"/>
    </location>
</feature>
<dbReference type="SUPFAM" id="SSF57701">
    <property type="entry name" value="Zn2/Cys6 DNA-binding domain"/>
    <property type="match status" value="1"/>
</dbReference>
<sequence length="565" mass="63400">MNSPEDHPTHLSADGESSARRQRIKQACEPCKKRKRRCNGEQPCSTCIKYEYKCYFEVVQRKRRSRQPDGLQSDGSPPAGNITLEANPEVERETAPTSTIGTSPREANSGAAFAQLLRKRLEPRQADSPSAGGASWNIGMSEEQQELPSELTRIISKDQMQRLSESYFTTIHQLYGFLNRQVFDAKIEERWRTVYVPDSYDSILCGVAALGSQYLGEPSKSMEIALVDCAKRMLEITSASNTPSYENAASWTLRTIYLRSTTQPYAAWITSCTAMLTIDGLGMGADPDDESEVGIINRRRLFWCATVLNTWVSNEYGRSKVEVSKQLPAHLSARPGDYTPDLLYLYRISERLDPKKPSTAADFEAGIAELVTFQPPVDALFLSQSNLALALYRRLRFVASTISDETIRRVITLGNAGLEAVLRLIVKRQPWWHVANVPFQFICTLLVIDTEEALEHLRRAVDTLQAVAECFPTRSLTETLSSVRKLIQLACKQKRGQLSLLEQSLAPRPTMVRTEPRLDLGLGQGQGQGQSPSTWSPESTDFTDFDWEKFFSTDVSVLEYPIPMT</sequence>
<evidence type="ECO:0000256" key="1">
    <source>
        <dbReference type="ARBA" id="ARBA00022723"/>
    </source>
</evidence>
<dbReference type="InterPro" id="IPR001138">
    <property type="entry name" value="Zn2Cys6_DnaBD"/>
</dbReference>
<feature type="compositionally biased region" description="Polar residues" evidence="7">
    <location>
        <begin position="95"/>
        <end position="106"/>
    </location>
</feature>
<dbReference type="CDD" id="cd00067">
    <property type="entry name" value="GAL4"/>
    <property type="match status" value="1"/>
</dbReference>
<evidence type="ECO:0000256" key="6">
    <source>
        <dbReference type="ARBA" id="ARBA00023242"/>
    </source>
</evidence>
<gene>
    <name evidence="9" type="ORF">VTL71DRAFT_1372</name>
</gene>
<evidence type="ECO:0000256" key="3">
    <source>
        <dbReference type="ARBA" id="ARBA00023015"/>
    </source>
</evidence>
<proteinExistence type="predicted"/>
<keyword evidence="10" id="KW-1185">Reference proteome</keyword>
<keyword evidence="4" id="KW-0238">DNA-binding</keyword>
<name>A0ABR4CAI6_9HELO</name>
<dbReference type="Pfam" id="PF04082">
    <property type="entry name" value="Fungal_trans"/>
    <property type="match status" value="1"/>
</dbReference>
<evidence type="ECO:0000256" key="2">
    <source>
        <dbReference type="ARBA" id="ARBA00022833"/>
    </source>
</evidence>
<dbReference type="PANTHER" id="PTHR31779">
    <property type="entry name" value="2-NITROPROPANE DIOXYGENASE FAMILY, PUTATIVE (AFU_ORTHOLOGUE AFUA_2G17430)-RELATED"/>
    <property type="match status" value="1"/>
</dbReference>
<feature type="region of interest" description="Disordered" evidence="7">
    <location>
        <begin position="1"/>
        <end position="25"/>
    </location>
</feature>
<evidence type="ECO:0000259" key="8">
    <source>
        <dbReference type="PROSITE" id="PS50048"/>
    </source>
</evidence>
<organism evidence="9 10">
    <name type="scientific">Oculimacula yallundae</name>
    <dbReference type="NCBI Taxonomy" id="86028"/>
    <lineage>
        <taxon>Eukaryota</taxon>
        <taxon>Fungi</taxon>
        <taxon>Dikarya</taxon>
        <taxon>Ascomycota</taxon>
        <taxon>Pezizomycotina</taxon>
        <taxon>Leotiomycetes</taxon>
        <taxon>Helotiales</taxon>
        <taxon>Ploettnerulaceae</taxon>
        <taxon>Oculimacula</taxon>
    </lineage>
</organism>
<dbReference type="Pfam" id="PF00172">
    <property type="entry name" value="Zn_clus"/>
    <property type="match status" value="1"/>
</dbReference>
<evidence type="ECO:0000256" key="4">
    <source>
        <dbReference type="ARBA" id="ARBA00023125"/>
    </source>
</evidence>